<gene>
    <name evidence="6" type="ORF">BW730_17280</name>
</gene>
<keyword evidence="2 4" id="KW-0808">Transferase</keyword>
<comment type="similarity">
    <text evidence="1 4">Belongs to the polyphosphate kinase 2 (PPK2) family. Class I subfamily.</text>
</comment>
<dbReference type="Pfam" id="PF03976">
    <property type="entry name" value="PPK2"/>
    <property type="match status" value="1"/>
</dbReference>
<dbReference type="AlphaFoldDB" id="A0A1Q2CSA7"/>
<dbReference type="EC" id="2.7.4.-" evidence="4"/>
<dbReference type="GO" id="GO:0006793">
    <property type="term" value="P:phosphorus metabolic process"/>
    <property type="evidence" value="ECO:0007669"/>
    <property type="project" value="InterPro"/>
</dbReference>
<comment type="subunit">
    <text evidence="4">Homotetramer.</text>
</comment>
<keyword evidence="7" id="KW-1185">Reference proteome</keyword>
<organism evidence="6 7">
    <name type="scientific">Tessaracoccus aquimaris</name>
    <dbReference type="NCBI Taxonomy" id="1332264"/>
    <lineage>
        <taxon>Bacteria</taxon>
        <taxon>Bacillati</taxon>
        <taxon>Actinomycetota</taxon>
        <taxon>Actinomycetes</taxon>
        <taxon>Propionibacteriales</taxon>
        <taxon>Propionibacteriaceae</taxon>
        <taxon>Tessaracoccus</taxon>
    </lineage>
</organism>
<dbReference type="EMBL" id="CP019606">
    <property type="protein sequence ID" value="AQP48987.1"/>
    <property type="molecule type" value="Genomic_DNA"/>
</dbReference>
<dbReference type="Gene3D" id="3.40.50.300">
    <property type="entry name" value="P-loop containing nucleotide triphosphate hydrolases"/>
    <property type="match status" value="1"/>
</dbReference>
<sequence>MTQNMPLREYIDHLKEEGYRVEGAEGVDPELIAPDGSAIDTWQDGYPYDSLMDRTDYEHEKYLLQVELLKFQYWSQDTGAKHVLVFEGRDAAGKGSTIKRFNEHLNPRAARVVALSAPSNTERGQWYFQRYVQHLPTAGEMVLFDRSWYNRAGVEKVMGFCTDEEYETFMLQAPQFERMLVESGISLTKFWFSVTQDEQRTRFALRQLDPVRQWKLSPMDLESLDRWDAYTEAKEQMLLRTDKKYAPWTTVKSNDKKRARINAMRSFLYQFDYEGRDDSVVYAPDPLIVRRAKHTSGD</sequence>
<evidence type="ECO:0000256" key="2">
    <source>
        <dbReference type="ARBA" id="ARBA00022679"/>
    </source>
</evidence>
<evidence type="ECO:0000256" key="3">
    <source>
        <dbReference type="ARBA" id="ARBA00022777"/>
    </source>
</evidence>
<evidence type="ECO:0000256" key="4">
    <source>
        <dbReference type="RuleBase" id="RU369062"/>
    </source>
</evidence>
<dbReference type="InterPro" id="IPR022486">
    <property type="entry name" value="PPK2_PA0141"/>
</dbReference>
<reference evidence="7" key="1">
    <citation type="submission" date="2017-02" db="EMBL/GenBank/DDBJ databases">
        <title>Tessaracoccus aquaemaris sp. nov., isolated from the intestine of a Korean rockfish, Sebastes schlegelii, in a marine aquaculture pond.</title>
        <authorList>
            <person name="Tak E.J."/>
            <person name="Bae J.-W."/>
        </authorList>
    </citation>
    <scope>NUCLEOTIDE SEQUENCE [LARGE SCALE GENOMIC DNA]</scope>
    <source>
        <strain evidence="7">NSG39</strain>
    </source>
</reference>
<evidence type="ECO:0000256" key="1">
    <source>
        <dbReference type="ARBA" id="ARBA00009924"/>
    </source>
</evidence>
<evidence type="ECO:0000313" key="7">
    <source>
        <dbReference type="Proteomes" id="UP000188145"/>
    </source>
</evidence>
<dbReference type="RefSeq" id="WP_077687341.1">
    <property type="nucleotide sequence ID" value="NZ_CP019606.1"/>
</dbReference>
<protein>
    <recommendedName>
        <fullName evidence="4">ADP/GDP-polyphosphate phosphotransferase</fullName>
        <ecNumber evidence="4">2.7.4.-</ecNumber>
    </recommendedName>
    <alternativeName>
        <fullName evidence="4">Polyphosphate kinase PPK2</fullName>
    </alternativeName>
</protein>
<dbReference type="SUPFAM" id="SSF52540">
    <property type="entry name" value="P-loop containing nucleoside triphosphate hydrolases"/>
    <property type="match status" value="1"/>
</dbReference>
<dbReference type="InterPro" id="IPR022488">
    <property type="entry name" value="PPK2-related"/>
</dbReference>
<dbReference type="NCBIfam" id="TIGR03707">
    <property type="entry name" value="PPK2_P_aer"/>
    <property type="match status" value="1"/>
</dbReference>
<dbReference type="GO" id="GO:0008976">
    <property type="term" value="F:polyphosphate kinase activity"/>
    <property type="evidence" value="ECO:0007669"/>
    <property type="project" value="UniProtKB-UniRule"/>
</dbReference>
<accession>A0A1Q2CSA7</accession>
<evidence type="ECO:0000313" key="6">
    <source>
        <dbReference type="EMBL" id="AQP48987.1"/>
    </source>
</evidence>
<comment type="function">
    <text evidence="4">Uses inorganic polyphosphate (polyP) as a donor to convert GDP to GTP or ADP to ATP.</text>
</comment>
<feature type="domain" description="Polyphosphate kinase-2-related" evidence="5">
    <location>
        <begin position="53"/>
        <end position="275"/>
    </location>
</feature>
<dbReference type="Proteomes" id="UP000188145">
    <property type="component" value="Chromosome"/>
</dbReference>
<evidence type="ECO:0000259" key="5">
    <source>
        <dbReference type="Pfam" id="PF03976"/>
    </source>
</evidence>
<dbReference type="PANTHER" id="PTHR34383:SF1">
    <property type="entry name" value="ADP-POLYPHOSPHATE PHOSPHOTRANSFERASE"/>
    <property type="match status" value="1"/>
</dbReference>
<keyword evidence="3 4" id="KW-0418">Kinase</keyword>
<dbReference type="KEGG" id="tes:BW730_17280"/>
<dbReference type="OrthoDB" id="9775224at2"/>
<name>A0A1Q2CSA7_9ACTN</name>
<dbReference type="PANTHER" id="PTHR34383">
    <property type="entry name" value="POLYPHOSPHATE:AMP PHOSPHOTRANSFERASE-RELATED"/>
    <property type="match status" value="1"/>
</dbReference>
<dbReference type="InterPro" id="IPR027417">
    <property type="entry name" value="P-loop_NTPase"/>
</dbReference>
<proteinExistence type="inferred from homology"/>
<dbReference type="STRING" id="1332264.BW730_17280"/>